<dbReference type="AlphaFoldDB" id="I4B9L2"/>
<sequence>MKSRTSLFLLQGLFFVNYCKGVNSVRDGMRTSERCAYNHDQAACLGGQVRVLQRTATVIQIAVKAEDKENAPQIAKEFLSANKEVYTPITLEACKQIFGESINFKDLNADYSGRGYWECRFTAKLSK</sequence>
<accession>I4B9L2</accession>
<reference evidence="1 2" key="1">
    <citation type="submission" date="2012-06" db="EMBL/GenBank/DDBJ databases">
        <title>The complete chromosome of genome of Turneriella parva DSM 21527.</title>
        <authorList>
            <consortium name="US DOE Joint Genome Institute (JGI-PGF)"/>
            <person name="Lucas S."/>
            <person name="Han J."/>
            <person name="Lapidus A."/>
            <person name="Bruce D."/>
            <person name="Goodwin L."/>
            <person name="Pitluck S."/>
            <person name="Peters L."/>
            <person name="Kyrpides N."/>
            <person name="Mavromatis K."/>
            <person name="Ivanova N."/>
            <person name="Mikhailova N."/>
            <person name="Chertkov O."/>
            <person name="Detter J.C."/>
            <person name="Tapia R."/>
            <person name="Han C."/>
            <person name="Land M."/>
            <person name="Hauser L."/>
            <person name="Markowitz V."/>
            <person name="Cheng J.-F."/>
            <person name="Hugenholtz P."/>
            <person name="Woyke T."/>
            <person name="Wu D."/>
            <person name="Gronow S."/>
            <person name="Wellnitz S."/>
            <person name="Brambilla E."/>
            <person name="Klenk H.-P."/>
            <person name="Eisen J.A."/>
        </authorList>
    </citation>
    <scope>NUCLEOTIDE SEQUENCE [LARGE SCALE GENOMIC DNA]</scope>
    <source>
        <strain evidence="2">ATCC BAA-1111 / DSM 21527 / NCTC 11395 / H</strain>
    </source>
</reference>
<dbReference type="HOGENOM" id="CLU_1969576_0_0_12"/>
<name>I4B9L2_TURPD</name>
<keyword evidence="2" id="KW-1185">Reference proteome</keyword>
<dbReference type="Proteomes" id="UP000006048">
    <property type="component" value="Chromosome"/>
</dbReference>
<protein>
    <submittedName>
        <fullName evidence="1">Uncharacterized protein</fullName>
    </submittedName>
</protein>
<evidence type="ECO:0000313" key="1">
    <source>
        <dbReference type="EMBL" id="AFM13969.1"/>
    </source>
</evidence>
<dbReference type="KEGG" id="tpx:Turpa_3331"/>
<gene>
    <name evidence="1" type="ordered locus">Turpa_3331</name>
</gene>
<organism evidence="1 2">
    <name type="scientific">Turneriella parva (strain ATCC BAA-1111 / DSM 21527 / NCTC 11395 / H)</name>
    <name type="common">Leptospira parva</name>
    <dbReference type="NCBI Taxonomy" id="869212"/>
    <lineage>
        <taxon>Bacteria</taxon>
        <taxon>Pseudomonadati</taxon>
        <taxon>Spirochaetota</taxon>
        <taxon>Spirochaetia</taxon>
        <taxon>Leptospirales</taxon>
        <taxon>Leptospiraceae</taxon>
        <taxon>Turneriella</taxon>
    </lineage>
</organism>
<proteinExistence type="predicted"/>
<evidence type="ECO:0000313" key="2">
    <source>
        <dbReference type="Proteomes" id="UP000006048"/>
    </source>
</evidence>
<dbReference type="EMBL" id="CP002959">
    <property type="protein sequence ID" value="AFM13969.1"/>
    <property type="molecule type" value="Genomic_DNA"/>
</dbReference>